<keyword evidence="6" id="KW-0677">Repeat</keyword>
<dbReference type="InterPro" id="IPR050687">
    <property type="entry name" value="Dynein_IC"/>
</dbReference>
<evidence type="ECO:0000256" key="8">
    <source>
        <dbReference type="ARBA" id="ARBA00023175"/>
    </source>
</evidence>
<dbReference type="PANTHER" id="PTHR12442:SF11">
    <property type="entry name" value="DYNEIN AXONEMAL INTERMEDIATE CHAIN 1"/>
    <property type="match status" value="1"/>
</dbReference>
<dbReference type="PROSITE" id="PS50294">
    <property type="entry name" value="WD_REPEATS_REGION"/>
    <property type="match status" value="1"/>
</dbReference>
<dbReference type="InterPro" id="IPR015943">
    <property type="entry name" value="WD40/YVTN_repeat-like_dom_sf"/>
</dbReference>
<dbReference type="GO" id="GO:0036158">
    <property type="term" value="P:outer dynein arm assembly"/>
    <property type="evidence" value="ECO:0007669"/>
    <property type="project" value="TreeGrafter"/>
</dbReference>
<dbReference type="PaxDb" id="121845-A0A3Q0IIY8"/>
<keyword evidence="7" id="KW-0243">Dynein</keyword>
<dbReference type="SMART" id="SM00320">
    <property type="entry name" value="WD40"/>
    <property type="match status" value="2"/>
</dbReference>
<keyword evidence="10" id="KW-0966">Cell projection</keyword>
<dbReference type="SUPFAM" id="SSF50978">
    <property type="entry name" value="WD40 repeat-like"/>
    <property type="match status" value="1"/>
</dbReference>
<evidence type="ECO:0000313" key="13">
    <source>
        <dbReference type="RefSeq" id="XP_026676201.1"/>
    </source>
</evidence>
<evidence type="ECO:0000256" key="11">
    <source>
        <dbReference type="PROSITE-ProRule" id="PRU00221"/>
    </source>
</evidence>
<gene>
    <name evidence="13" type="primary">LOC103504983</name>
</gene>
<evidence type="ECO:0000256" key="7">
    <source>
        <dbReference type="ARBA" id="ARBA00023017"/>
    </source>
</evidence>
<dbReference type="KEGG" id="dci:103504983"/>
<keyword evidence="9" id="KW-0206">Cytoskeleton</keyword>
<dbReference type="GO" id="GO:0003341">
    <property type="term" value="P:cilium movement"/>
    <property type="evidence" value="ECO:0007669"/>
    <property type="project" value="TreeGrafter"/>
</dbReference>
<dbReference type="PROSITE" id="PS50082">
    <property type="entry name" value="WD_REPEATS_2"/>
    <property type="match status" value="1"/>
</dbReference>
<evidence type="ECO:0000256" key="6">
    <source>
        <dbReference type="ARBA" id="ARBA00022737"/>
    </source>
</evidence>
<dbReference type="GO" id="GO:0045503">
    <property type="term" value="F:dynein light chain binding"/>
    <property type="evidence" value="ECO:0007669"/>
    <property type="project" value="TreeGrafter"/>
</dbReference>
<name>A0A3Q0IIY8_DIACI</name>
<sequence>MSDGEMNFFSVSSDGRIFNWILLQNQLQKNLILNLYLAIDPVPAPDGNLIQLKACGTAIAFHPDRSDIFLIGTEEGKIYQCSTVYPSVYLCEYQAHHMPVHALSFNYYNSSIFLSCSADWRVKIWEDGRL</sequence>
<protein>
    <submittedName>
        <fullName evidence="13">Dynein intermediate chain 2, ciliary-like</fullName>
    </submittedName>
</protein>
<comment type="subcellular location">
    <subcellularLocation>
        <location evidence="1">Cytoplasm</location>
        <location evidence="1">Cytoskeleton</location>
        <location evidence="1">Cilium axoneme</location>
    </subcellularLocation>
</comment>
<evidence type="ECO:0000256" key="10">
    <source>
        <dbReference type="ARBA" id="ARBA00023273"/>
    </source>
</evidence>
<dbReference type="STRING" id="121845.A0A3Q0IIY8"/>
<dbReference type="GO" id="GO:0045504">
    <property type="term" value="F:dynein heavy chain binding"/>
    <property type="evidence" value="ECO:0007669"/>
    <property type="project" value="TreeGrafter"/>
</dbReference>
<evidence type="ECO:0000256" key="3">
    <source>
        <dbReference type="ARBA" id="ARBA00022490"/>
    </source>
</evidence>
<dbReference type="GO" id="GO:0005874">
    <property type="term" value="C:microtubule"/>
    <property type="evidence" value="ECO:0007669"/>
    <property type="project" value="UniProtKB-KW"/>
</dbReference>
<organism evidence="12 13">
    <name type="scientific">Diaphorina citri</name>
    <name type="common">Asian citrus psyllid</name>
    <dbReference type="NCBI Taxonomy" id="121845"/>
    <lineage>
        <taxon>Eukaryota</taxon>
        <taxon>Metazoa</taxon>
        <taxon>Ecdysozoa</taxon>
        <taxon>Arthropoda</taxon>
        <taxon>Hexapoda</taxon>
        <taxon>Insecta</taxon>
        <taxon>Pterygota</taxon>
        <taxon>Neoptera</taxon>
        <taxon>Paraneoptera</taxon>
        <taxon>Hemiptera</taxon>
        <taxon>Sternorrhyncha</taxon>
        <taxon>Psylloidea</taxon>
        <taxon>Psyllidae</taxon>
        <taxon>Diaphorininae</taxon>
        <taxon>Diaphorina</taxon>
    </lineage>
</organism>
<reference evidence="13" key="1">
    <citation type="submission" date="2025-08" db="UniProtKB">
        <authorList>
            <consortium name="RefSeq"/>
        </authorList>
    </citation>
    <scope>IDENTIFICATION</scope>
</reference>
<keyword evidence="3" id="KW-0963">Cytoplasm</keyword>
<dbReference type="GO" id="GO:0036157">
    <property type="term" value="C:outer dynein arm"/>
    <property type="evidence" value="ECO:0007669"/>
    <property type="project" value="TreeGrafter"/>
</dbReference>
<keyword evidence="8" id="KW-0505">Motor protein</keyword>
<keyword evidence="12" id="KW-1185">Reference proteome</keyword>
<dbReference type="Proteomes" id="UP000079169">
    <property type="component" value="Unplaced"/>
</dbReference>
<evidence type="ECO:0000256" key="9">
    <source>
        <dbReference type="ARBA" id="ARBA00023212"/>
    </source>
</evidence>
<proteinExistence type="inferred from homology"/>
<dbReference type="PANTHER" id="PTHR12442">
    <property type="entry name" value="DYNEIN INTERMEDIATE CHAIN"/>
    <property type="match status" value="1"/>
</dbReference>
<accession>A0A3Q0IIY8</accession>
<comment type="similarity">
    <text evidence="2">Belongs to the dynein intermediate chain family.</text>
</comment>
<evidence type="ECO:0000256" key="4">
    <source>
        <dbReference type="ARBA" id="ARBA00022574"/>
    </source>
</evidence>
<dbReference type="Pfam" id="PF00400">
    <property type="entry name" value="WD40"/>
    <property type="match status" value="1"/>
</dbReference>
<dbReference type="AlphaFoldDB" id="A0A3Q0IIY8"/>
<dbReference type="GeneID" id="103504983"/>
<dbReference type="InterPro" id="IPR036322">
    <property type="entry name" value="WD40_repeat_dom_sf"/>
</dbReference>
<evidence type="ECO:0000256" key="5">
    <source>
        <dbReference type="ARBA" id="ARBA00022701"/>
    </source>
</evidence>
<evidence type="ECO:0000313" key="12">
    <source>
        <dbReference type="Proteomes" id="UP000079169"/>
    </source>
</evidence>
<keyword evidence="4 11" id="KW-0853">WD repeat</keyword>
<dbReference type="Gene3D" id="2.130.10.10">
    <property type="entry name" value="YVTN repeat-like/Quinoprotein amine dehydrogenase"/>
    <property type="match status" value="1"/>
</dbReference>
<dbReference type="InterPro" id="IPR001680">
    <property type="entry name" value="WD40_rpt"/>
</dbReference>
<dbReference type="RefSeq" id="XP_026676201.1">
    <property type="nucleotide sequence ID" value="XM_026820400.1"/>
</dbReference>
<evidence type="ECO:0000256" key="1">
    <source>
        <dbReference type="ARBA" id="ARBA00004430"/>
    </source>
</evidence>
<evidence type="ECO:0000256" key="2">
    <source>
        <dbReference type="ARBA" id="ARBA00011059"/>
    </source>
</evidence>
<feature type="repeat" description="WD" evidence="11">
    <location>
        <begin position="93"/>
        <end position="126"/>
    </location>
</feature>
<keyword evidence="5" id="KW-0493">Microtubule</keyword>